<dbReference type="AlphaFoldDB" id="A0A1A9GM86"/>
<dbReference type="RefSeq" id="WP_068111258.1">
    <property type="nucleotide sequence ID" value="NZ_CP015079.1"/>
</dbReference>
<dbReference type="Pfam" id="PF19664">
    <property type="entry name" value="DUF6167"/>
    <property type="match status" value="1"/>
</dbReference>
<reference evidence="2 3" key="1">
    <citation type="submission" date="2016-03" db="EMBL/GenBank/DDBJ databases">
        <title>Complete genome sequence of a soil Actinobacterium, Nocardioides dokdonensis FR1436.</title>
        <authorList>
            <person name="Kwon S.-K."/>
            <person name="Kim K."/>
            <person name="Kim J.F."/>
        </authorList>
    </citation>
    <scope>NUCLEOTIDE SEQUENCE [LARGE SCALE GENOMIC DNA]</scope>
    <source>
        <strain evidence="2 3">FR1436</strain>
    </source>
</reference>
<keyword evidence="3" id="KW-1185">Reference proteome</keyword>
<dbReference type="STRING" id="1300347.I601_2987"/>
<name>A0A1A9GM86_9ACTN</name>
<dbReference type="InterPro" id="IPR046165">
    <property type="entry name" value="DUF6167"/>
</dbReference>
<dbReference type="EMBL" id="CP015079">
    <property type="protein sequence ID" value="ANH39398.1"/>
    <property type="molecule type" value="Genomic_DNA"/>
</dbReference>
<feature type="region of interest" description="Disordered" evidence="1">
    <location>
        <begin position="68"/>
        <end position="97"/>
    </location>
</feature>
<evidence type="ECO:0000313" key="3">
    <source>
        <dbReference type="Proteomes" id="UP000077868"/>
    </source>
</evidence>
<gene>
    <name evidence="2" type="ORF">I601_2987</name>
</gene>
<evidence type="ECO:0000256" key="1">
    <source>
        <dbReference type="SAM" id="MobiDB-lite"/>
    </source>
</evidence>
<dbReference type="PATRIC" id="fig|1300347.3.peg.2985"/>
<protein>
    <submittedName>
        <fullName evidence="2">Uncharacterized protein</fullName>
    </submittedName>
</protein>
<organism evidence="2 3">
    <name type="scientific">Nocardioides dokdonensis FR1436</name>
    <dbReference type="NCBI Taxonomy" id="1300347"/>
    <lineage>
        <taxon>Bacteria</taxon>
        <taxon>Bacillati</taxon>
        <taxon>Actinomycetota</taxon>
        <taxon>Actinomycetes</taxon>
        <taxon>Propionibacteriales</taxon>
        <taxon>Nocardioidaceae</taxon>
        <taxon>Nocardioides</taxon>
    </lineage>
</organism>
<dbReference type="KEGG" id="ndk:I601_2987"/>
<accession>A0A1A9GM86</accession>
<proteinExistence type="predicted"/>
<feature type="compositionally biased region" description="Basic and acidic residues" evidence="1">
    <location>
        <begin position="72"/>
        <end position="97"/>
    </location>
</feature>
<evidence type="ECO:0000313" key="2">
    <source>
        <dbReference type="EMBL" id="ANH39398.1"/>
    </source>
</evidence>
<sequence length="97" mass="10610">MSRGLWFVAGAGAGVYAMVRGRRAAEALSPDGLRDRAGAVALGARMFRDEVAQGRAEAETDLRRRLAASDPRALESQHQHDTQHQIQHHHPEQEGTS</sequence>
<dbReference type="Proteomes" id="UP000077868">
    <property type="component" value="Chromosome"/>
</dbReference>